<evidence type="ECO:0000313" key="9">
    <source>
        <dbReference type="EMBL" id="GIX66326.1"/>
    </source>
</evidence>
<keyword evidence="2" id="KW-0863">Zinc-finger</keyword>
<keyword evidence="4 5" id="KW-0103">Bromodomain</keyword>
<dbReference type="SUPFAM" id="SSF117289">
    <property type="entry name" value="Nucleoporin domain"/>
    <property type="match status" value="1"/>
</dbReference>
<keyword evidence="6" id="KW-0853">WD repeat</keyword>
<keyword evidence="10" id="KW-1185">Reference proteome</keyword>
<dbReference type="PANTHER" id="PTHR48125">
    <property type="entry name" value="LP07818P1"/>
    <property type="match status" value="1"/>
</dbReference>
<organism evidence="9 10">
    <name type="scientific">Babesia caballi</name>
    <dbReference type="NCBI Taxonomy" id="5871"/>
    <lineage>
        <taxon>Eukaryota</taxon>
        <taxon>Sar</taxon>
        <taxon>Alveolata</taxon>
        <taxon>Apicomplexa</taxon>
        <taxon>Aconoidasida</taxon>
        <taxon>Piroplasmida</taxon>
        <taxon>Babesiidae</taxon>
        <taxon>Babesia</taxon>
    </lineage>
</organism>
<comment type="caution">
    <text evidence="9">The sequence shown here is derived from an EMBL/GenBank/DDBJ whole genome shotgun (WGS) entry which is preliminary data.</text>
</comment>
<feature type="compositionally biased region" description="Pro residues" evidence="7">
    <location>
        <begin position="1291"/>
        <end position="1303"/>
    </location>
</feature>
<evidence type="ECO:0000256" key="6">
    <source>
        <dbReference type="PROSITE-ProRule" id="PRU00221"/>
    </source>
</evidence>
<evidence type="ECO:0000256" key="7">
    <source>
        <dbReference type="SAM" id="MobiDB-lite"/>
    </source>
</evidence>
<evidence type="ECO:0000256" key="1">
    <source>
        <dbReference type="ARBA" id="ARBA00022723"/>
    </source>
</evidence>
<feature type="compositionally biased region" description="Low complexity" evidence="7">
    <location>
        <begin position="2138"/>
        <end position="2153"/>
    </location>
</feature>
<dbReference type="InterPro" id="IPR036322">
    <property type="entry name" value="WD40_repeat_dom_sf"/>
</dbReference>
<keyword evidence="1" id="KW-0479">Metal-binding</keyword>
<feature type="compositionally biased region" description="Polar residues" evidence="7">
    <location>
        <begin position="40"/>
        <end position="49"/>
    </location>
</feature>
<dbReference type="SMART" id="SM00297">
    <property type="entry name" value="BROMO"/>
    <property type="match status" value="1"/>
</dbReference>
<dbReference type="InterPro" id="IPR001680">
    <property type="entry name" value="WD40_rpt"/>
</dbReference>
<feature type="repeat" description="WD" evidence="6">
    <location>
        <begin position="203"/>
        <end position="227"/>
    </location>
</feature>
<accession>A0AAV4M4P8</accession>
<dbReference type="InterPro" id="IPR036427">
    <property type="entry name" value="Bromodomain-like_sf"/>
</dbReference>
<dbReference type="EMBL" id="BPLF01000006">
    <property type="protein sequence ID" value="GIX66326.1"/>
    <property type="molecule type" value="Genomic_DNA"/>
</dbReference>
<feature type="region of interest" description="Disordered" evidence="7">
    <location>
        <begin position="2045"/>
        <end position="2190"/>
    </location>
</feature>
<evidence type="ECO:0000256" key="5">
    <source>
        <dbReference type="PROSITE-ProRule" id="PRU00035"/>
    </source>
</evidence>
<evidence type="ECO:0000256" key="3">
    <source>
        <dbReference type="ARBA" id="ARBA00022833"/>
    </source>
</evidence>
<gene>
    <name evidence="9" type="ORF">BcabD6B2_57620</name>
</gene>
<evidence type="ECO:0000259" key="8">
    <source>
        <dbReference type="PROSITE" id="PS50014"/>
    </source>
</evidence>
<feature type="region of interest" description="Disordered" evidence="7">
    <location>
        <begin position="712"/>
        <end position="812"/>
    </location>
</feature>
<feature type="compositionally biased region" description="Polar residues" evidence="7">
    <location>
        <begin position="713"/>
        <end position="723"/>
    </location>
</feature>
<protein>
    <submittedName>
        <fullName evidence="9">WD repeat domain-containing protein, putative</fullName>
    </submittedName>
</protein>
<dbReference type="SUPFAM" id="SSF47370">
    <property type="entry name" value="Bromodomain"/>
    <property type="match status" value="1"/>
</dbReference>
<dbReference type="InterPro" id="IPR015943">
    <property type="entry name" value="WD40/YVTN_repeat-like_dom_sf"/>
</dbReference>
<dbReference type="PANTHER" id="PTHR48125:SF12">
    <property type="entry name" value="AT HOOK TRANSCRIPTION FACTOR FAMILY-RELATED"/>
    <property type="match status" value="1"/>
</dbReference>
<feature type="region of interest" description="Disordered" evidence="7">
    <location>
        <begin position="1392"/>
        <end position="1422"/>
    </location>
</feature>
<evidence type="ECO:0000256" key="2">
    <source>
        <dbReference type="ARBA" id="ARBA00022771"/>
    </source>
</evidence>
<dbReference type="Proteomes" id="UP001497744">
    <property type="component" value="Unassembled WGS sequence"/>
</dbReference>
<feature type="compositionally biased region" description="Basic and acidic residues" evidence="7">
    <location>
        <begin position="2173"/>
        <end position="2190"/>
    </location>
</feature>
<dbReference type="InterPro" id="IPR013083">
    <property type="entry name" value="Znf_RING/FYVE/PHD"/>
</dbReference>
<feature type="compositionally biased region" description="Basic and acidic residues" evidence="7">
    <location>
        <begin position="2059"/>
        <end position="2078"/>
    </location>
</feature>
<feature type="compositionally biased region" description="Low complexity" evidence="7">
    <location>
        <begin position="1334"/>
        <end position="1348"/>
    </location>
</feature>
<feature type="region of interest" description="Disordered" evidence="7">
    <location>
        <begin position="40"/>
        <end position="83"/>
    </location>
</feature>
<dbReference type="Gene3D" id="1.20.920.10">
    <property type="entry name" value="Bromodomain-like"/>
    <property type="match status" value="1"/>
</dbReference>
<dbReference type="Gene3D" id="2.130.10.10">
    <property type="entry name" value="YVTN repeat-like/Quinoprotein amine dehydrogenase"/>
    <property type="match status" value="2"/>
</dbReference>
<feature type="compositionally biased region" description="Polar residues" evidence="7">
    <location>
        <begin position="1260"/>
        <end position="1283"/>
    </location>
</feature>
<dbReference type="InterPro" id="IPR001487">
    <property type="entry name" value="Bromodomain"/>
</dbReference>
<sequence>MKRERSLGLRSPEAAVVDTLEDVIRRHSHTERLFYGGSRRLSTLGTVPSGTPPDPAPDDDGAFPAEREASPAPETATSRFSEGPDGVSYALGGILYDFARVMQRQSSRYDAFDILYRAVAQVREHESAVKAVKRRRFEYRTHNNVYHQLISRRMGRSGVDPRLVSQQLRRASRRFQRAANVWGHHCCLDEIDPNKPYNEPPQVRCIRFDNTGDVLITGGDEGVIKLWHTFNCTLITSLRRHAGGVVSMDVHPNNLFILSCCDGGEMWLWEINGNLYRPHKRITSQFKYLWCRFSSSGGGTSAAAPSGFSERCAQEIASTLAVCVTTDSKLSIYRMADMVVSSSGNNIVREVAPLYTVELFNHNIKAYDISRPLMHDNSSLIALGIEPTFLEELRLSDDAAASALALLQNEPGMSSGCSTRGKYGKISSTALCALFNVSTGKIMGIDALGANMTSDLAAQQLASPGSHAQHQLGRNSPVAFCTCDLSAAAAADAAGNCRWCLKRVRKFAFPHVSHTCLDEYPLQLKMESSPCGSRDSDASSTLSRPAPPKFLWNTDDNELEVCIRHHLESYSLCEDTDVVEAVRFGPSSMPFGRYSSTLVFPSYMDNPCVPHETADGERRDPGNFDDLIYHVQRGHDLSPDVCFANHSLNHVTGSDDGKLFLWVHCGPPSNFKSTPLFTKCLNKWLSTSDSASTGARRPPTVLDPAFTACPRMSTATEEPSTCGETDLENVTPPSCLANQPVDMDKTSDTVTTTSSNVLPTDPGPAPMPSANDIPVASDTQAPNPQTEGTPLSPVDSLNGSVPSNFQSNAPTSDYPACYAEKVPNLLRDPDVFRATENIRPSMMGEPTPAKANKTAKLFKEGEVGKQPMSELGHHYVVTAISWSFADSFIFIADSIVTRYNVKKLITASRTILSGVSVFTPDGLRVADFLHNDISHHVGCVKPHPVSEDLALAITYGGLIYILSIRNGAVVRKLDCGGNAVWLDADWHPSGMYFAACQSFGCFSLFALEALLGNYHSTLNHQCGFSDLLPINTSAFYSSADAESVDMRRYYYGSTLMPPVELEGKSSSENLRLYTASAVYTVLDDSRYEVFHACSPVAMQIDDSNIHSNRLRELCDLPDHLARTVSAISRIPLEMGVVEFLQWHLGAYGKCDLAELLIWYLCINNLHTLVDFSHRIRRKTCPYGGVVCIACHYISTTKERAERYVQLSADNRGVKSKVNERGDIIGCLPISARPQPASGAHAPSTSVERRAITSPPAPRIQPSTSSGRAPSATRSQPTGRTSQSARPGTSSRPPPPARPPPTRVQPPRGQVSRQPPSQTPRNDHSSADESQMLASPVSRSRTTPTRSPSQGHPRTPPSERRGADATVITASAIAEALSTSLNSDERTIRRLRREMRANESEEESTPERSGGTYSFRNRRDTRDIARERDAEQARKISTILGPLGLSKAAILDVISVDCTCVLCGLGGDTSRSKRGPANRVCVGGSSLAKNTLIGPFAATRRFLDVLGEEMPKVFDRLGSIVCMHVGCLAAATHLEIAPSGRKIANFPEVMAHGLHSKCAFCGGNFATLHCDAPGCGRRFHFPCAVLSFSDESYQRRQPTAHRNPSFLTRMNNSPDPLLCDRFLCLECTLKSWVDGSPSLEPYCTGELFLTDEPRAWFYPDSREDHPVAYVPQGGELVLIPPQAARGRMRANTAAWWMSAPKPQLLELKKLDYRFYGPVRGSFGVCAAMSLRQVEDNKRVAFFYYTGGLTVLPLTDLLVGLWRLARVSVGDSVRVLCASEWKDAVVRAVKAPLGSGSAYQVVKGDLSAANVAEMARAAMDLGTGCIQVDSASGSGPHWVSAWEFYLTSDDESALLAELKERLFPAEAKEQLINLTLDPAFEVFNILPSCSESSERWVRVYWQTVANPMSLEKVRQRILNSYYTCPQGCIADLDMIVRNCRFFNSASASLCQLAQTLERAVSQARDELRRLMNADKYIRAVVQRLWQDIEPFFDGCDASAPAPVAAPSAPNEGVAYRSALQVDTRTPTVGVDSLPDDLPFRRSPRLLQVKALPSSSSQDASEPPRVRDSRQKPPVSQRDDPVSAPAPEGGAVPDRRSSRLAQLQAASRQSSQGTYSRDSHGAGTAAGVARPRRRSEDYSRAGPVHGPASPAAAPPGEYLHGSQRRSSRLAAQMQELSEREKRERQEREREAKVRRLHLSHYNLRER</sequence>
<dbReference type="Gene3D" id="3.30.40.10">
    <property type="entry name" value="Zinc/RING finger domain, C3HC4 (zinc finger)"/>
    <property type="match status" value="1"/>
</dbReference>
<dbReference type="GeneID" id="94197807"/>
<dbReference type="SUPFAM" id="SSF50978">
    <property type="entry name" value="WD40 repeat-like"/>
    <property type="match status" value="1"/>
</dbReference>
<dbReference type="Pfam" id="PF00439">
    <property type="entry name" value="Bromodomain"/>
    <property type="match status" value="1"/>
</dbReference>
<proteinExistence type="predicted"/>
<dbReference type="SMART" id="SM00249">
    <property type="entry name" value="PHD"/>
    <property type="match status" value="1"/>
</dbReference>
<feature type="domain" description="Bromo" evidence="8">
    <location>
        <begin position="1873"/>
        <end position="1948"/>
    </location>
</feature>
<dbReference type="Pfam" id="PF00400">
    <property type="entry name" value="WD40"/>
    <property type="match status" value="2"/>
</dbReference>
<dbReference type="PROSITE" id="PS50014">
    <property type="entry name" value="BROMODOMAIN_2"/>
    <property type="match status" value="1"/>
</dbReference>
<evidence type="ECO:0000256" key="4">
    <source>
        <dbReference type="ARBA" id="ARBA00023117"/>
    </source>
</evidence>
<feature type="compositionally biased region" description="Low complexity" evidence="7">
    <location>
        <begin position="2096"/>
        <end position="2109"/>
    </location>
</feature>
<dbReference type="RefSeq" id="XP_067718395.1">
    <property type="nucleotide sequence ID" value="XM_067862294.1"/>
</dbReference>
<feature type="compositionally biased region" description="Low complexity" evidence="7">
    <location>
        <begin position="748"/>
        <end position="757"/>
    </location>
</feature>
<name>A0AAV4M4P8_BABCB</name>
<dbReference type="GO" id="GO:0008270">
    <property type="term" value="F:zinc ion binding"/>
    <property type="evidence" value="ECO:0007669"/>
    <property type="project" value="UniProtKB-KW"/>
</dbReference>
<dbReference type="InterPro" id="IPR001965">
    <property type="entry name" value="Znf_PHD"/>
</dbReference>
<feature type="region of interest" description="Disordered" evidence="7">
    <location>
        <begin position="1228"/>
        <end position="1362"/>
    </location>
</feature>
<dbReference type="PROSITE" id="PS50082">
    <property type="entry name" value="WD_REPEATS_2"/>
    <property type="match status" value="1"/>
</dbReference>
<evidence type="ECO:0000313" key="10">
    <source>
        <dbReference type="Proteomes" id="UP001497744"/>
    </source>
</evidence>
<keyword evidence="3" id="KW-0862">Zinc</keyword>
<dbReference type="SMART" id="SM00320">
    <property type="entry name" value="WD40"/>
    <property type="match status" value="4"/>
</dbReference>
<reference evidence="9 10" key="1">
    <citation type="submission" date="2021-06" db="EMBL/GenBank/DDBJ databases">
        <title>Genome sequence of Babesia caballi.</title>
        <authorList>
            <person name="Yamagishi J."/>
            <person name="Kidaka T."/>
            <person name="Ochi A."/>
        </authorList>
    </citation>
    <scope>NUCLEOTIDE SEQUENCE [LARGE SCALE GENOMIC DNA]</scope>
    <source>
        <strain evidence="9">USDA-D6B2</strain>
    </source>
</reference>
<feature type="compositionally biased region" description="Polar residues" evidence="7">
    <location>
        <begin position="777"/>
        <end position="811"/>
    </location>
</feature>